<gene>
    <name evidence="8" type="ORF">ILEXP_LOCUS22086</name>
</gene>
<dbReference type="SUPFAM" id="SSF52058">
    <property type="entry name" value="L domain-like"/>
    <property type="match status" value="1"/>
</dbReference>
<keyword evidence="4" id="KW-0677">Repeat</keyword>
<evidence type="ECO:0000256" key="4">
    <source>
        <dbReference type="ARBA" id="ARBA00022737"/>
    </source>
</evidence>
<proteinExistence type="predicted"/>
<feature type="domain" description="Leucine-rich repeat-containing N-terminal plant-type" evidence="7">
    <location>
        <begin position="57"/>
        <end position="93"/>
    </location>
</feature>
<keyword evidence="5 6" id="KW-0472">Membrane</keyword>
<organism evidence="8 9">
    <name type="scientific">Ilex paraguariensis</name>
    <name type="common">yerba mate</name>
    <dbReference type="NCBI Taxonomy" id="185542"/>
    <lineage>
        <taxon>Eukaryota</taxon>
        <taxon>Viridiplantae</taxon>
        <taxon>Streptophyta</taxon>
        <taxon>Embryophyta</taxon>
        <taxon>Tracheophyta</taxon>
        <taxon>Spermatophyta</taxon>
        <taxon>Magnoliopsida</taxon>
        <taxon>eudicotyledons</taxon>
        <taxon>Gunneridae</taxon>
        <taxon>Pentapetalae</taxon>
        <taxon>asterids</taxon>
        <taxon>campanulids</taxon>
        <taxon>Aquifoliales</taxon>
        <taxon>Aquifoliaceae</taxon>
        <taxon>Ilex</taxon>
    </lineage>
</organism>
<keyword evidence="6" id="KW-0812">Transmembrane</keyword>
<keyword evidence="2" id="KW-0433">Leucine-rich repeat</keyword>
<accession>A0ABC8SGU2</accession>
<name>A0ABC8SGU2_9AQUA</name>
<dbReference type="Proteomes" id="UP001642360">
    <property type="component" value="Unassembled WGS sequence"/>
</dbReference>
<comment type="caution">
    <text evidence="8">The sequence shown here is derived from an EMBL/GenBank/DDBJ whole genome shotgun (WGS) entry which is preliminary data.</text>
</comment>
<keyword evidence="9" id="KW-1185">Reference proteome</keyword>
<evidence type="ECO:0000256" key="3">
    <source>
        <dbReference type="ARBA" id="ARBA00022729"/>
    </source>
</evidence>
<evidence type="ECO:0000313" key="9">
    <source>
        <dbReference type="Proteomes" id="UP001642360"/>
    </source>
</evidence>
<feature type="transmembrane region" description="Helical" evidence="6">
    <location>
        <begin position="252"/>
        <end position="273"/>
    </location>
</feature>
<dbReference type="InterPro" id="IPR001611">
    <property type="entry name" value="Leu-rich_rpt"/>
</dbReference>
<evidence type="ECO:0000256" key="2">
    <source>
        <dbReference type="ARBA" id="ARBA00022614"/>
    </source>
</evidence>
<dbReference type="AlphaFoldDB" id="A0ABC8SGU2"/>
<dbReference type="InterPro" id="IPR032675">
    <property type="entry name" value="LRR_dom_sf"/>
</dbReference>
<dbReference type="GO" id="GO:0016020">
    <property type="term" value="C:membrane"/>
    <property type="evidence" value="ECO:0007669"/>
    <property type="project" value="UniProtKB-SubCell"/>
</dbReference>
<dbReference type="InterPro" id="IPR013210">
    <property type="entry name" value="LRR_N_plant-typ"/>
</dbReference>
<evidence type="ECO:0000259" key="7">
    <source>
        <dbReference type="Pfam" id="PF08263"/>
    </source>
</evidence>
<protein>
    <recommendedName>
        <fullName evidence="7">Leucine-rich repeat-containing N-terminal plant-type domain-containing protein</fullName>
    </recommendedName>
</protein>
<dbReference type="FunFam" id="3.80.10.10:FF:000400">
    <property type="entry name" value="Nuclear pore complex protein NUP107"/>
    <property type="match status" value="1"/>
</dbReference>
<evidence type="ECO:0000256" key="5">
    <source>
        <dbReference type="ARBA" id="ARBA00023136"/>
    </source>
</evidence>
<dbReference type="Gene3D" id="3.80.10.10">
    <property type="entry name" value="Ribonuclease Inhibitor"/>
    <property type="match status" value="1"/>
</dbReference>
<dbReference type="PRINTS" id="PR00019">
    <property type="entry name" value="LEURICHRPT"/>
</dbReference>
<dbReference type="PANTHER" id="PTHR47988">
    <property type="entry name" value="SOMATIC EMBRYOGENESIS RECEPTOR KINASE 1"/>
    <property type="match status" value="1"/>
</dbReference>
<dbReference type="Pfam" id="PF13855">
    <property type="entry name" value="LRR_8"/>
    <property type="match status" value="1"/>
</dbReference>
<reference evidence="8 9" key="1">
    <citation type="submission" date="2024-02" db="EMBL/GenBank/DDBJ databases">
        <authorList>
            <person name="Vignale AGUSTIN F."/>
            <person name="Sosa J E."/>
            <person name="Modenutti C."/>
        </authorList>
    </citation>
    <scope>NUCLEOTIDE SEQUENCE [LARGE SCALE GENOMIC DNA]</scope>
</reference>
<evidence type="ECO:0000256" key="1">
    <source>
        <dbReference type="ARBA" id="ARBA00004370"/>
    </source>
</evidence>
<sequence length="291" mass="31864">MTKIICRPGKELPHKNSKHLKLGVPLRGRDTLLQRMTFYKIASFSEGWVFISANVSGEALVELLRALNDSSNRIKDWNDFLVSPCVSWSHVTCRNGNVISLSLASIGFSGTLSSSITKLKYLVSLDLQNNNLSGVVPDYLGSLLHLQNLNIAHNKFNGTIPTTWGQLSNLKHLVMKGNKLSGTIPDSLANITGLSELDLSSNNLTGKIPTKLFSIPLFNFTGTHLTCGTSLQEPCIPNSSIPVSSRKSKLEVIVTGASCSAFILLMLGAVFAYRFCKVHRCKHDQFFDVAV</sequence>
<dbReference type="EMBL" id="CAUOFW020002449">
    <property type="protein sequence ID" value="CAK9153792.1"/>
    <property type="molecule type" value="Genomic_DNA"/>
</dbReference>
<keyword evidence="6" id="KW-1133">Transmembrane helix</keyword>
<dbReference type="Pfam" id="PF08263">
    <property type="entry name" value="LRRNT_2"/>
    <property type="match status" value="1"/>
</dbReference>
<evidence type="ECO:0000256" key="6">
    <source>
        <dbReference type="SAM" id="Phobius"/>
    </source>
</evidence>
<dbReference type="Pfam" id="PF00560">
    <property type="entry name" value="LRR_1"/>
    <property type="match status" value="1"/>
</dbReference>
<keyword evidence="3" id="KW-0732">Signal</keyword>
<comment type="subcellular location">
    <subcellularLocation>
        <location evidence="1">Membrane</location>
    </subcellularLocation>
</comment>
<evidence type="ECO:0000313" key="8">
    <source>
        <dbReference type="EMBL" id="CAK9153792.1"/>
    </source>
</evidence>